<feature type="non-terminal residue" evidence="2">
    <location>
        <position position="1"/>
    </location>
</feature>
<dbReference type="InterPro" id="IPR004330">
    <property type="entry name" value="FAR1_DNA_bnd_dom"/>
</dbReference>
<gene>
    <name evidence="2" type="ORF">CICLE_v100301511mg</name>
</gene>
<proteinExistence type="predicted"/>
<dbReference type="AlphaFoldDB" id="V4UDA2"/>
<dbReference type="EMBL" id="KI536978">
    <property type="protein sequence ID" value="ESR37284.1"/>
    <property type="molecule type" value="Genomic_DNA"/>
</dbReference>
<dbReference type="KEGG" id="cic:CICLE_v100301511m"/>
<sequence>IKLGFFIKRESYAKLKSTGEMTSRIFVCSKDKQDHWTIKARAQTRSSCHAQMGINRLHRAIEDSIE</sequence>
<feature type="non-terminal residue" evidence="2">
    <location>
        <position position="66"/>
    </location>
</feature>
<name>V4UDA2_CITCL</name>
<reference evidence="2 3" key="1">
    <citation type="submission" date="2013-10" db="EMBL/GenBank/DDBJ databases">
        <authorList>
            <consortium name="International Citrus Genome Consortium"/>
            <person name="Jenkins J."/>
            <person name="Schmutz J."/>
            <person name="Prochnik S."/>
            <person name="Rokhsar D."/>
            <person name="Gmitter F."/>
            <person name="Ollitrault P."/>
            <person name="Machado M."/>
            <person name="Talon M."/>
            <person name="Wincker P."/>
            <person name="Jaillon O."/>
            <person name="Morgante M."/>
        </authorList>
    </citation>
    <scope>NUCLEOTIDE SEQUENCE</scope>
    <source>
        <strain evidence="3">cv. Clemenules</strain>
    </source>
</reference>
<evidence type="ECO:0000259" key="1">
    <source>
        <dbReference type="Pfam" id="PF03101"/>
    </source>
</evidence>
<evidence type="ECO:0000313" key="3">
    <source>
        <dbReference type="Proteomes" id="UP000030687"/>
    </source>
</evidence>
<dbReference type="Pfam" id="PF03101">
    <property type="entry name" value="FAR1"/>
    <property type="match status" value="1"/>
</dbReference>
<protein>
    <recommendedName>
        <fullName evidence="1">FAR1 domain-containing protein</fullName>
    </recommendedName>
</protein>
<dbReference type="InParanoid" id="V4UDA2"/>
<keyword evidence="3" id="KW-1185">Reference proteome</keyword>
<feature type="domain" description="FAR1" evidence="1">
    <location>
        <begin position="2"/>
        <end position="56"/>
    </location>
</feature>
<dbReference type="Proteomes" id="UP000030687">
    <property type="component" value="Unassembled WGS sequence"/>
</dbReference>
<accession>V4UDA2</accession>
<evidence type="ECO:0000313" key="2">
    <source>
        <dbReference type="EMBL" id="ESR37284.1"/>
    </source>
</evidence>
<organism evidence="2 3">
    <name type="scientific">Citrus clementina</name>
    <name type="common">Clementine</name>
    <name type="synonym">Citrus deliciosa x Citrus sinensis</name>
    <dbReference type="NCBI Taxonomy" id="85681"/>
    <lineage>
        <taxon>Eukaryota</taxon>
        <taxon>Viridiplantae</taxon>
        <taxon>Streptophyta</taxon>
        <taxon>Embryophyta</taxon>
        <taxon>Tracheophyta</taxon>
        <taxon>Spermatophyta</taxon>
        <taxon>Magnoliopsida</taxon>
        <taxon>eudicotyledons</taxon>
        <taxon>Gunneridae</taxon>
        <taxon>Pentapetalae</taxon>
        <taxon>rosids</taxon>
        <taxon>malvids</taxon>
        <taxon>Sapindales</taxon>
        <taxon>Rutaceae</taxon>
        <taxon>Aurantioideae</taxon>
        <taxon>Citrus</taxon>
    </lineage>
</organism>
<dbReference type="Gramene" id="ESR37284">
    <property type="protein sequence ID" value="ESR37284"/>
    <property type="gene ID" value="CICLE_v100301511mg"/>
</dbReference>